<dbReference type="Proteomes" id="UP000292136">
    <property type="component" value="Unassembled WGS sequence"/>
</dbReference>
<feature type="transmembrane region" description="Helical" evidence="2">
    <location>
        <begin position="110"/>
        <end position="128"/>
    </location>
</feature>
<feature type="region of interest" description="Disordered" evidence="1">
    <location>
        <begin position="27"/>
        <end position="76"/>
    </location>
</feature>
<keyword evidence="2" id="KW-1133">Transmembrane helix</keyword>
<dbReference type="PANTHER" id="PTHR41542">
    <property type="entry name" value="BLL5807 PROTEIN"/>
    <property type="match status" value="1"/>
</dbReference>
<dbReference type="Pfam" id="PF04280">
    <property type="entry name" value="Tim44"/>
    <property type="match status" value="1"/>
</dbReference>
<evidence type="ECO:0000256" key="3">
    <source>
        <dbReference type="SAM" id="SignalP"/>
    </source>
</evidence>
<accession>A0ABY0IME9</accession>
<feature type="transmembrane region" description="Helical" evidence="2">
    <location>
        <begin position="81"/>
        <end position="103"/>
    </location>
</feature>
<dbReference type="InterPro" id="IPR032710">
    <property type="entry name" value="NTF2-like_dom_sf"/>
</dbReference>
<evidence type="ECO:0000259" key="4">
    <source>
        <dbReference type="SMART" id="SM00978"/>
    </source>
</evidence>
<dbReference type="RefSeq" id="WP_130459599.1">
    <property type="nucleotide sequence ID" value="NZ_SHKM01000002.1"/>
</dbReference>
<evidence type="ECO:0000313" key="5">
    <source>
        <dbReference type="EMBL" id="RZT76386.1"/>
    </source>
</evidence>
<feature type="domain" description="Tim44-like" evidence="4">
    <location>
        <begin position="170"/>
        <end position="301"/>
    </location>
</feature>
<feature type="signal peptide" evidence="3">
    <location>
        <begin position="1"/>
        <end position="24"/>
    </location>
</feature>
<dbReference type="SUPFAM" id="SSF54427">
    <property type="entry name" value="NTF2-like"/>
    <property type="match status" value="1"/>
</dbReference>
<dbReference type="InterPro" id="IPR007379">
    <property type="entry name" value="Tim44-like_dom"/>
</dbReference>
<feature type="chain" id="PRO_5047507407" evidence="3">
    <location>
        <begin position="25"/>
        <end position="303"/>
    </location>
</feature>
<evidence type="ECO:0000256" key="2">
    <source>
        <dbReference type="SAM" id="Phobius"/>
    </source>
</evidence>
<dbReference type="EMBL" id="SHKM01000002">
    <property type="protein sequence ID" value="RZT76386.1"/>
    <property type="molecule type" value="Genomic_DNA"/>
</dbReference>
<dbReference type="SMART" id="SM00978">
    <property type="entry name" value="Tim44"/>
    <property type="match status" value="1"/>
</dbReference>
<evidence type="ECO:0000313" key="6">
    <source>
        <dbReference type="Proteomes" id="UP000292136"/>
    </source>
</evidence>
<keyword evidence="2" id="KW-0472">Membrane</keyword>
<feature type="compositionally biased region" description="Low complexity" evidence="1">
    <location>
        <begin position="52"/>
        <end position="76"/>
    </location>
</feature>
<keyword evidence="2" id="KW-0812">Transmembrane</keyword>
<evidence type="ECO:0000256" key="1">
    <source>
        <dbReference type="SAM" id="MobiDB-lite"/>
    </source>
</evidence>
<dbReference type="PANTHER" id="PTHR41542:SF1">
    <property type="entry name" value="BLL5807 PROTEIN"/>
    <property type="match status" value="1"/>
</dbReference>
<feature type="compositionally biased region" description="Polar residues" evidence="1">
    <location>
        <begin position="33"/>
        <end position="51"/>
    </location>
</feature>
<proteinExistence type="predicted"/>
<protein>
    <submittedName>
        <fullName evidence="5">Lipid-binding transport protein (Tim44 family)</fullName>
    </submittedName>
</protein>
<sequence>MKKPLIALCTLVLGLALVAPDADAARLGGGRSSGMQRSVTPQHNTAPSGTTAPKQNAAPAQQAQPATAGAPAPQAAPKRSWLGPIAGLAAGIGLAALASHFGFGEGMANFLMIALLAMAAVFVFRLIFRRPAAAAPRSEPLQYAGVGGPSMAPMPEVTPVGGGNAAVPAAEAAPAAAANIPADFDSEGFLRVAKLNFVRLQAANDQGNLDDMREFLAPEMFAEVQLQLSERGGKAQQTDVVQLNASLLEVVSEAGRHIASVRFNGLLREEKDAAPAPFDEVWHLVKPTDGSRGWMVAGIQQLS</sequence>
<name>A0ABY0IME9_9RHOO</name>
<organism evidence="5 6">
    <name type="scientific">Azospira oryzae</name>
    <dbReference type="NCBI Taxonomy" id="146939"/>
    <lineage>
        <taxon>Bacteria</taxon>
        <taxon>Pseudomonadati</taxon>
        <taxon>Pseudomonadota</taxon>
        <taxon>Betaproteobacteria</taxon>
        <taxon>Rhodocyclales</taxon>
        <taxon>Rhodocyclaceae</taxon>
        <taxon>Azospira</taxon>
    </lineage>
</organism>
<gene>
    <name evidence="5" type="ORF">EV678_2262</name>
</gene>
<comment type="caution">
    <text evidence="5">The sequence shown here is derived from an EMBL/GenBank/DDBJ whole genome shotgun (WGS) entry which is preliminary data.</text>
</comment>
<keyword evidence="6" id="KW-1185">Reference proteome</keyword>
<reference evidence="5 6" key="1">
    <citation type="submission" date="2019-02" db="EMBL/GenBank/DDBJ databases">
        <title>Genomic Encyclopedia of Type Strains, Phase IV (KMG-IV): sequencing the most valuable type-strain genomes for metagenomic binning, comparative biology and taxonomic classification.</title>
        <authorList>
            <person name="Goeker M."/>
        </authorList>
    </citation>
    <scope>NUCLEOTIDE SEQUENCE [LARGE SCALE GENOMIC DNA]</scope>
    <source>
        <strain evidence="5 6">DSM 21223</strain>
    </source>
</reference>
<keyword evidence="3" id="KW-0732">Signal</keyword>